<dbReference type="Pfam" id="PF14763">
    <property type="entry name" value="HPS3_C"/>
    <property type="match status" value="1"/>
</dbReference>
<evidence type="ECO:0000259" key="1">
    <source>
        <dbReference type="Pfam" id="PF14761"/>
    </source>
</evidence>
<dbReference type="AlphaFoldDB" id="A0A834MNJ8"/>
<name>A0A834MNJ8_RHYFE</name>
<dbReference type="PANTHER" id="PTHR28633">
    <property type="entry name" value="HERMANSKY-PUDLAK SYNDROME 3 PROTEIN"/>
    <property type="match status" value="1"/>
</dbReference>
<proteinExistence type="predicted"/>
<keyword evidence="4" id="KW-1185">Reference proteome</keyword>
<gene>
    <name evidence="3" type="ORF">GWI33_009964</name>
</gene>
<comment type="caution">
    <text evidence="3">The sequence shown here is derived from an EMBL/GenBank/DDBJ whole genome shotgun (WGS) entry which is preliminary data.</text>
</comment>
<protein>
    <recommendedName>
        <fullName evidence="5">Hermansky-Pudlak syndrome 3 protein</fullName>
    </recommendedName>
</protein>
<organism evidence="3 4">
    <name type="scientific">Rhynchophorus ferrugineus</name>
    <name type="common">Red palm weevil</name>
    <name type="synonym">Curculio ferrugineus</name>
    <dbReference type="NCBI Taxonomy" id="354439"/>
    <lineage>
        <taxon>Eukaryota</taxon>
        <taxon>Metazoa</taxon>
        <taxon>Ecdysozoa</taxon>
        <taxon>Arthropoda</taxon>
        <taxon>Hexapoda</taxon>
        <taxon>Insecta</taxon>
        <taxon>Pterygota</taxon>
        <taxon>Neoptera</taxon>
        <taxon>Endopterygota</taxon>
        <taxon>Coleoptera</taxon>
        <taxon>Polyphaga</taxon>
        <taxon>Cucujiformia</taxon>
        <taxon>Curculionidae</taxon>
        <taxon>Dryophthorinae</taxon>
        <taxon>Rhynchophorus</taxon>
    </lineage>
</organism>
<dbReference type="InterPro" id="IPR029438">
    <property type="entry name" value="HPS3_C"/>
</dbReference>
<accession>A0A834MNJ8</accession>
<dbReference type="InterPro" id="IPR017216">
    <property type="entry name" value="HPS3"/>
</dbReference>
<dbReference type="OrthoDB" id="10255480at2759"/>
<evidence type="ECO:0000313" key="4">
    <source>
        <dbReference type="Proteomes" id="UP000625711"/>
    </source>
</evidence>
<dbReference type="EMBL" id="JAACXV010000044">
    <property type="protein sequence ID" value="KAF7285779.1"/>
    <property type="molecule type" value="Genomic_DNA"/>
</dbReference>
<sequence length="1222" mass="139778">MVRVISVHHFASQNVQTIEQPTASTVAPPNRLLSALTSNCIEVRDLMSESEVLFSFPTVDEAIQIVHCLNGDYIGSLETKFNRQNRETNFVRVYINWDSVATLQQSKMTSSNVSLGSSECGMVQPMRARIAGRVTPTTNQSEVGNLEMIEIPVKRNPNAIACCQVSGNLAILSSHLINIFKFQIKTHDISKLKFADFEELPFLIELTFVPFEIQMCENYIAAVGRDTLHVFRVLTTNDVIENNSGLNRRNTENDFTFLYSNDETIDFKQLKMEEKTKKHKITVNLPSIVKENSLVHKHSPFTFTDKDLNAVIKSSSSLENKIQGYKLQDLIQLKLVPILIENNQRQVSEEFKSMVLKPLYIDQQLNGNSEWGNSEMQSSYRKCLNGVAFMIATQQEGYLYSFGDSDNGLDKDCCIAVYPFTAPVFKIIMEDYFLHALTETGLESYTLRIGHQLCRNFDNIDSKQIAFPSIDDSICLVGLRPFLGVERLLLSENYLILLANADSSPAHSVSSSGSSTASFLTLYSLELPCPKVIFNDISIVANVHRFTSAQTYCHLISEAHMILRMALMLKKWSITEDSMVKLILEKRNTYEDIVETYKLSCALLGDHYIMCNNEESYVLAVPYYKMAGVNPLNVLKRVKSLQEQCHKPTTKGLMHYLKHTLLEIKTSFDADRYFGSNSRNNFSEAMLELLENQGFSDLPSLILKSRILREYSTDKLITILLEQCLEPTSYSEKYLALCILYIQKCNVPKAEEYILKITQDNIISLLLDNWDLLFETTYVTQNNTTKVQKGTISFSELTVLLISICPEILSDIFVTLMMDKKAINLSKMIKVFLEYLPSTIGNDSNFASLVLQKTLELFFTRYFSKPENIDVAKIIYEKGATDAMKLLVRSYLSQLQILQLKKDNEKKHQGTNNSKLIDSADNTTSNLDEIEKDRDQEKLQYNRIYKTYFNEKLKKPKGDFLFSELRYEYLDKMPPFQIEITSKLYEVCIEGYVPKITYQDNVEADIVLKKLQALLCSKVVPKQVVVEVNGFLAVNENLRGSDSLKSITIGINDAVLLLIDVCPQCLLHFAKDRFTRGEEWKFLIATLQWKILKLSQKDSLRRICFFHRKILRDILTHAASTFTLDQLQMIFPQKFSKSQSADFDTCQIDTEIYKLQKSEKTYQIEGVMMEENIEITNDDCEILNEIQNYEPYITMCKSNQKANDVNKMLTSKAQQLLNTLNL</sequence>
<reference evidence="3" key="1">
    <citation type="submission" date="2020-08" db="EMBL/GenBank/DDBJ databases">
        <title>Genome sequencing and assembly of the red palm weevil Rhynchophorus ferrugineus.</title>
        <authorList>
            <person name="Dias G.B."/>
            <person name="Bergman C.M."/>
            <person name="Manee M."/>
        </authorList>
    </citation>
    <scope>NUCLEOTIDE SEQUENCE</scope>
    <source>
        <strain evidence="3">AA-2017</strain>
        <tissue evidence="3">Whole larva</tissue>
    </source>
</reference>
<dbReference type="Proteomes" id="UP000625711">
    <property type="component" value="Unassembled WGS sequence"/>
</dbReference>
<evidence type="ECO:0000313" key="3">
    <source>
        <dbReference type="EMBL" id="KAF7285779.1"/>
    </source>
</evidence>
<dbReference type="InterPro" id="IPR029437">
    <property type="entry name" value="HPS3_N"/>
</dbReference>
<feature type="domain" description="BLOC-2 complex member HPS3 C-terminal" evidence="2">
    <location>
        <begin position="544"/>
        <end position="664"/>
    </location>
</feature>
<dbReference type="PANTHER" id="PTHR28633:SF1">
    <property type="entry name" value="BLOC-2 COMPLEX MEMBER HPS3"/>
    <property type="match status" value="1"/>
</dbReference>
<dbReference type="Pfam" id="PF14761">
    <property type="entry name" value="HPS3_N"/>
    <property type="match status" value="1"/>
</dbReference>
<dbReference type="GO" id="GO:0005737">
    <property type="term" value="C:cytoplasm"/>
    <property type="evidence" value="ECO:0007669"/>
    <property type="project" value="TreeGrafter"/>
</dbReference>
<evidence type="ECO:0000259" key="2">
    <source>
        <dbReference type="Pfam" id="PF14763"/>
    </source>
</evidence>
<feature type="domain" description="BLOC-2 complex member HPS3 N-terminal" evidence="1">
    <location>
        <begin position="4"/>
        <end position="510"/>
    </location>
</feature>
<evidence type="ECO:0008006" key="5">
    <source>
        <dbReference type="Google" id="ProtNLM"/>
    </source>
</evidence>